<dbReference type="RefSeq" id="WP_045457487.1">
    <property type="nucleotide sequence ID" value="NZ_BBLT01000001.1"/>
</dbReference>
<dbReference type="EMBL" id="BBLT01000001">
    <property type="protein sequence ID" value="GAL83090.1"/>
    <property type="molecule type" value="Genomic_DNA"/>
</dbReference>
<dbReference type="STRING" id="153721.MYP_316"/>
<comment type="caution">
    <text evidence="12">The sequence shown here is derived from an EMBL/GenBank/DDBJ whole genome shotgun (WGS) entry which is preliminary data.</text>
</comment>
<name>A0A098L8I2_9BACT</name>
<dbReference type="GO" id="GO:0065002">
    <property type="term" value="P:intracellular protein transmembrane transport"/>
    <property type="evidence" value="ECO:0007669"/>
    <property type="project" value="TreeGrafter"/>
</dbReference>
<dbReference type="GO" id="GO:0005886">
    <property type="term" value="C:plasma membrane"/>
    <property type="evidence" value="ECO:0007669"/>
    <property type="project" value="UniProtKB-SubCell"/>
</dbReference>
<evidence type="ECO:0000256" key="11">
    <source>
        <dbReference type="SAM" id="MobiDB-lite"/>
    </source>
</evidence>
<evidence type="ECO:0000313" key="12">
    <source>
        <dbReference type="EMBL" id="GAL83090.1"/>
    </source>
</evidence>
<dbReference type="PANTHER" id="PTHR34182">
    <property type="entry name" value="PROTEIN-EXPORT MEMBRANE PROTEIN SECG"/>
    <property type="match status" value="1"/>
</dbReference>
<comment type="caution">
    <text evidence="10">Lacks conserved residue(s) required for the propagation of feature annotation.</text>
</comment>
<dbReference type="GO" id="GO:0043952">
    <property type="term" value="P:protein transport by the Sec complex"/>
    <property type="evidence" value="ECO:0007669"/>
    <property type="project" value="TreeGrafter"/>
</dbReference>
<dbReference type="GO" id="GO:0015450">
    <property type="term" value="F:protein-transporting ATPase activity"/>
    <property type="evidence" value="ECO:0007669"/>
    <property type="project" value="UniProtKB-UniRule"/>
</dbReference>
<dbReference type="AlphaFoldDB" id="A0A098L8I2"/>
<comment type="similarity">
    <text evidence="2 10">Belongs to the SecG family.</text>
</comment>
<feature type="transmembrane region" description="Helical" evidence="10">
    <location>
        <begin position="54"/>
        <end position="73"/>
    </location>
</feature>
<organism evidence="12 13">
    <name type="scientific">Sporocytophaga myxococcoides</name>
    <dbReference type="NCBI Taxonomy" id="153721"/>
    <lineage>
        <taxon>Bacteria</taxon>
        <taxon>Pseudomonadati</taxon>
        <taxon>Bacteroidota</taxon>
        <taxon>Cytophagia</taxon>
        <taxon>Cytophagales</taxon>
        <taxon>Cytophagaceae</taxon>
        <taxon>Sporocytophaga</taxon>
    </lineage>
</organism>
<dbReference type="Pfam" id="PF03840">
    <property type="entry name" value="SecG"/>
    <property type="match status" value="1"/>
</dbReference>
<keyword evidence="7 10" id="KW-1133">Transmembrane helix</keyword>
<keyword evidence="6 10" id="KW-0653">Protein transport</keyword>
<accession>A0A098L8I2</accession>
<evidence type="ECO:0000256" key="7">
    <source>
        <dbReference type="ARBA" id="ARBA00022989"/>
    </source>
</evidence>
<protein>
    <recommendedName>
        <fullName evidence="10">Protein-export membrane protein SecG</fullName>
    </recommendedName>
</protein>
<reference evidence="12 13" key="1">
    <citation type="submission" date="2014-09" db="EMBL/GenBank/DDBJ databases">
        <title>Sporocytophaga myxococcoides PG-01 genome sequencing.</title>
        <authorList>
            <person name="Liu L."/>
            <person name="Gao P.J."/>
            <person name="Chen G.J."/>
            <person name="Wang L.S."/>
        </authorList>
    </citation>
    <scope>NUCLEOTIDE SEQUENCE [LARGE SCALE GENOMIC DNA]</scope>
    <source>
        <strain evidence="12 13">PG-01</strain>
    </source>
</reference>
<evidence type="ECO:0000256" key="8">
    <source>
        <dbReference type="ARBA" id="ARBA00023010"/>
    </source>
</evidence>
<evidence type="ECO:0000256" key="2">
    <source>
        <dbReference type="ARBA" id="ARBA00008445"/>
    </source>
</evidence>
<keyword evidence="4 10" id="KW-1003">Cell membrane</keyword>
<evidence type="ECO:0000256" key="1">
    <source>
        <dbReference type="ARBA" id="ARBA00004651"/>
    </source>
</evidence>
<evidence type="ECO:0000313" key="13">
    <source>
        <dbReference type="Proteomes" id="UP000030185"/>
    </source>
</evidence>
<gene>
    <name evidence="12" type="ORF">MYP_316</name>
</gene>
<sequence length="118" mass="12519">MEIFITVLIFIACFFLVVLVLAQNSKGGGLSGNFAGGSTQFMGVKKTGDLLEKLTWGFAIGLVVLCLGVNLLYKNNIEENDGGINSVNVERAQEGNKLMPKAPGEGQEKVPATNDSAQ</sequence>
<comment type="function">
    <text evidence="10">Involved in protein export. Participates in an early event of protein translocation.</text>
</comment>
<evidence type="ECO:0000256" key="10">
    <source>
        <dbReference type="RuleBase" id="RU365087"/>
    </source>
</evidence>
<comment type="subcellular location">
    <subcellularLocation>
        <location evidence="1 10">Cell membrane</location>
        <topology evidence="1 10">Multi-pass membrane protein</topology>
    </subcellularLocation>
</comment>
<evidence type="ECO:0000256" key="5">
    <source>
        <dbReference type="ARBA" id="ARBA00022692"/>
    </source>
</evidence>
<dbReference type="eggNOG" id="COG1314">
    <property type="taxonomic scope" value="Bacteria"/>
</dbReference>
<dbReference type="GO" id="GO:0009306">
    <property type="term" value="P:protein secretion"/>
    <property type="evidence" value="ECO:0007669"/>
    <property type="project" value="UniProtKB-UniRule"/>
</dbReference>
<dbReference type="NCBIfam" id="TIGR00810">
    <property type="entry name" value="secG"/>
    <property type="match status" value="1"/>
</dbReference>
<evidence type="ECO:0000256" key="4">
    <source>
        <dbReference type="ARBA" id="ARBA00022475"/>
    </source>
</evidence>
<dbReference type="InterPro" id="IPR004692">
    <property type="entry name" value="SecG"/>
</dbReference>
<dbReference type="PANTHER" id="PTHR34182:SF1">
    <property type="entry name" value="PROTEIN-EXPORT MEMBRANE PROTEIN SECG"/>
    <property type="match status" value="1"/>
</dbReference>
<keyword evidence="3 10" id="KW-0813">Transport</keyword>
<dbReference type="OrthoDB" id="1122493at2"/>
<evidence type="ECO:0000256" key="6">
    <source>
        <dbReference type="ARBA" id="ARBA00022927"/>
    </source>
</evidence>
<keyword evidence="5 10" id="KW-0812">Transmembrane</keyword>
<keyword evidence="9 10" id="KW-0472">Membrane</keyword>
<keyword evidence="8 10" id="KW-0811">Translocation</keyword>
<feature type="region of interest" description="Disordered" evidence="11">
    <location>
        <begin position="95"/>
        <end position="118"/>
    </location>
</feature>
<evidence type="ECO:0000256" key="9">
    <source>
        <dbReference type="ARBA" id="ARBA00023136"/>
    </source>
</evidence>
<keyword evidence="13" id="KW-1185">Reference proteome</keyword>
<evidence type="ECO:0000256" key="3">
    <source>
        <dbReference type="ARBA" id="ARBA00022448"/>
    </source>
</evidence>
<dbReference type="Proteomes" id="UP000030185">
    <property type="component" value="Unassembled WGS sequence"/>
</dbReference>
<proteinExistence type="inferred from homology"/>